<dbReference type="GO" id="GO:0016787">
    <property type="term" value="F:hydrolase activity"/>
    <property type="evidence" value="ECO:0007669"/>
    <property type="project" value="UniProtKB-KW"/>
</dbReference>
<dbReference type="PANTHER" id="PTHR48081:SF33">
    <property type="entry name" value="KYNURENINE FORMAMIDASE"/>
    <property type="match status" value="1"/>
</dbReference>
<evidence type="ECO:0000313" key="5">
    <source>
        <dbReference type="EMBL" id="PZP57510.1"/>
    </source>
</evidence>
<keyword evidence="3" id="KW-0732">Signal</keyword>
<accession>A0A2W5FUP5</accession>
<dbReference type="Gene3D" id="3.40.50.1820">
    <property type="entry name" value="alpha/beta hydrolase"/>
    <property type="match status" value="1"/>
</dbReference>
<keyword evidence="1" id="KW-0378">Hydrolase</keyword>
<protein>
    <submittedName>
        <fullName evidence="5">Esterase</fullName>
    </submittedName>
</protein>
<evidence type="ECO:0000256" key="2">
    <source>
        <dbReference type="SAM" id="MobiDB-lite"/>
    </source>
</evidence>
<feature type="chain" id="PRO_5016023417" evidence="3">
    <location>
        <begin position="20"/>
        <end position="307"/>
    </location>
</feature>
<dbReference type="AlphaFoldDB" id="A0A2W5FUP5"/>
<sequence>MKKIILSVILCVLSFQAQANTLRDISYGPQKEQKIDVYLPSAPKAAPVIFMVHGGGWKNGDKEMSRVVENKAARWVGAGFIFISVNYPMLPDSSVSQQTDNIAKALAFSQQEAGKWGGDKNKFILMGHSAGGHLVSLLNANPDPVYKMGASEWLGTVSLDSAGMDIVKAMKMPHFKLYDEVFGSMNEEGWASLSPYHQLSNTTRPWLGVCSSTRKISCPQNEDYAAKAKSLGVRAQVLPIALKHGEINEQLGLENDYTKQVEEFMASLDPAVAALLSNSKATPASTSSPDKREGPLRRYLRERASHR</sequence>
<dbReference type="InterPro" id="IPR049492">
    <property type="entry name" value="BD-FAE-like_dom"/>
</dbReference>
<organism evidence="5 6">
    <name type="scientific">Micavibrio aeruginosavorus</name>
    <dbReference type="NCBI Taxonomy" id="349221"/>
    <lineage>
        <taxon>Bacteria</taxon>
        <taxon>Pseudomonadati</taxon>
        <taxon>Bdellovibrionota</taxon>
        <taxon>Bdellovibrionia</taxon>
        <taxon>Bdellovibrionales</taxon>
        <taxon>Pseudobdellovibrionaceae</taxon>
        <taxon>Micavibrio</taxon>
    </lineage>
</organism>
<reference evidence="5 6" key="1">
    <citation type="submission" date="2017-08" db="EMBL/GenBank/DDBJ databases">
        <title>Infants hospitalized years apart are colonized by the same room-sourced microbial strains.</title>
        <authorList>
            <person name="Brooks B."/>
            <person name="Olm M.R."/>
            <person name="Firek B.A."/>
            <person name="Baker R."/>
            <person name="Thomas B.C."/>
            <person name="Morowitz M.J."/>
            <person name="Banfield J.F."/>
        </authorList>
    </citation>
    <scope>NUCLEOTIDE SEQUENCE [LARGE SCALE GENOMIC DNA]</scope>
    <source>
        <strain evidence="5">S2_006_000_R2_64</strain>
    </source>
</reference>
<name>A0A2W5FUP5_9BACT</name>
<dbReference type="Pfam" id="PF20434">
    <property type="entry name" value="BD-FAE"/>
    <property type="match status" value="1"/>
</dbReference>
<dbReference type="EMBL" id="QFOT01000001">
    <property type="protein sequence ID" value="PZP57510.1"/>
    <property type="molecule type" value="Genomic_DNA"/>
</dbReference>
<dbReference type="PANTHER" id="PTHR48081">
    <property type="entry name" value="AB HYDROLASE SUPERFAMILY PROTEIN C4A8.06C"/>
    <property type="match status" value="1"/>
</dbReference>
<feature type="signal peptide" evidence="3">
    <location>
        <begin position="1"/>
        <end position="19"/>
    </location>
</feature>
<evidence type="ECO:0000313" key="6">
    <source>
        <dbReference type="Proteomes" id="UP000249739"/>
    </source>
</evidence>
<evidence type="ECO:0000256" key="1">
    <source>
        <dbReference type="ARBA" id="ARBA00022801"/>
    </source>
</evidence>
<feature type="domain" description="BD-FAE-like" evidence="4">
    <location>
        <begin position="35"/>
        <end position="139"/>
    </location>
</feature>
<proteinExistence type="predicted"/>
<comment type="caution">
    <text evidence="5">The sequence shown here is derived from an EMBL/GenBank/DDBJ whole genome shotgun (WGS) entry which is preliminary data.</text>
</comment>
<evidence type="ECO:0000256" key="3">
    <source>
        <dbReference type="SAM" id="SignalP"/>
    </source>
</evidence>
<dbReference type="InterPro" id="IPR029058">
    <property type="entry name" value="AB_hydrolase_fold"/>
</dbReference>
<feature type="compositionally biased region" description="Basic and acidic residues" evidence="2">
    <location>
        <begin position="289"/>
        <end position="307"/>
    </location>
</feature>
<feature type="compositionally biased region" description="Polar residues" evidence="2">
    <location>
        <begin position="278"/>
        <end position="288"/>
    </location>
</feature>
<dbReference type="SUPFAM" id="SSF53474">
    <property type="entry name" value="alpha/beta-Hydrolases"/>
    <property type="match status" value="1"/>
</dbReference>
<dbReference type="Proteomes" id="UP000249739">
    <property type="component" value="Unassembled WGS sequence"/>
</dbReference>
<dbReference type="InterPro" id="IPR050300">
    <property type="entry name" value="GDXG_lipolytic_enzyme"/>
</dbReference>
<gene>
    <name evidence="5" type="ORF">DI586_00295</name>
</gene>
<evidence type="ECO:0000259" key="4">
    <source>
        <dbReference type="Pfam" id="PF20434"/>
    </source>
</evidence>
<feature type="region of interest" description="Disordered" evidence="2">
    <location>
        <begin position="278"/>
        <end position="307"/>
    </location>
</feature>